<dbReference type="InterPro" id="IPR013057">
    <property type="entry name" value="AA_transpt_TM"/>
</dbReference>
<feature type="transmembrane region" description="Helical" evidence="6">
    <location>
        <begin position="302"/>
        <end position="317"/>
    </location>
</feature>
<dbReference type="PANTHER" id="PTHR22950:SF680">
    <property type="entry name" value="PROTON-COUPLED AMINO ACID TRANSPORTER 4-LIKE PROTEIN"/>
    <property type="match status" value="1"/>
</dbReference>
<comment type="subcellular location">
    <subcellularLocation>
        <location evidence="1">Membrane</location>
        <topology evidence="1">Multi-pass membrane protein</topology>
    </subcellularLocation>
</comment>
<keyword evidence="2 6" id="KW-0812">Transmembrane</keyword>
<feature type="transmembrane region" description="Helical" evidence="6">
    <location>
        <begin position="552"/>
        <end position="571"/>
    </location>
</feature>
<dbReference type="Pfam" id="PF01490">
    <property type="entry name" value="Aa_trans"/>
    <property type="match status" value="1"/>
</dbReference>
<feature type="transmembrane region" description="Helical" evidence="6">
    <location>
        <begin position="404"/>
        <end position="423"/>
    </location>
</feature>
<feature type="compositionally biased region" description="Basic residues" evidence="5">
    <location>
        <begin position="73"/>
        <end position="84"/>
    </location>
</feature>
<feature type="transmembrane region" description="Helical" evidence="6">
    <location>
        <begin position="329"/>
        <end position="346"/>
    </location>
</feature>
<feature type="transmembrane region" description="Helical" evidence="6">
    <location>
        <begin position="511"/>
        <end position="531"/>
    </location>
</feature>
<feature type="transmembrane region" description="Helical" evidence="6">
    <location>
        <begin position="485"/>
        <end position="505"/>
    </location>
</feature>
<feature type="compositionally biased region" description="Polar residues" evidence="5">
    <location>
        <begin position="40"/>
        <end position="50"/>
    </location>
</feature>
<reference evidence="8" key="1">
    <citation type="journal article" date="2024" name="Gigascience">
        <title>Chromosome-level genome of the poultry shaft louse Menopon gallinae provides insight into the host-switching and adaptive evolution of parasitic lice.</title>
        <authorList>
            <person name="Xu Y."/>
            <person name="Ma L."/>
            <person name="Liu S."/>
            <person name="Liang Y."/>
            <person name="Liu Q."/>
            <person name="He Z."/>
            <person name="Tian L."/>
            <person name="Duan Y."/>
            <person name="Cai W."/>
            <person name="Li H."/>
            <person name="Song F."/>
        </authorList>
    </citation>
    <scope>NUCLEOTIDE SEQUENCE</scope>
    <source>
        <strain evidence="8">Cailab_2023a</strain>
    </source>
</reference>
<dbReference type="AlphaFoldDB" id="A0AAW2ICS0"/>
<evidence type="ECO:0000259" key="7">
    <source>
        <dbReference type="Pfam" id="PF01490"/>
    </source>
</evidence>
<name>A0AAW2ICS0_9NEOP</name>
<feature type="compositionally biased region" description="Polar residues" evidence="5">
    <location>
        <begin position="85"/>
        <end position="94"/>
    </location>
</feature>
<dbReference type="GO" id="GO:0015179">
    <property type="term" value="F:L-amino acid transmembrane transporter activity"/>
    <property type="evidence" value="ECO:0007669"/>
    <property type="project" value="TreeGrafter"/>
</dbReference>
<protein>
    <recommendedName>
        <fullName evidence="7">Amino acid transporter transmembrane domain-containing protein</fullName>
    </recommendedName>
</protein>
<evidence type="ECO:0000256" key="2">
    <source>
        <dbReference type="ARBA" id="ARBA00022692"/>
    </source>
</evidence>
<evidence type="ECO:0000256" key="4">
    <source>
        <dbReference type="ARBA" id="ARBA00023136"/>
    </source>
</evidence>
<evidence type="ECO:0000256" key="5">
    <source>
        <dbReference type="SAM" id="MobiDB-lite"/>
    </source>
</evidence>
<feature type="transmembrane region" description="Helical" evidence="6">
    <location>
        <begin position="443"/>
        <end position="465"/>
    </location>
</feature>
<evidence type="ECO:0000256" key="1">
    <source>
        <dbReference type="ARBA" id="ARBA00004141"/>
    </source>
</evidence>
<dbReference type="GO" id="GO:0005774">
    <property type="term" value="C:vacuolar membrane"/>
    <property type="evidence" value="ECO:0007669"/>
    <property type="project" value="TreeGrafter"/>
</dbReference>
<gene>
    <name evidence="8" type="ORF">PYX00_001405</name>
</gene>
<comment type="caution">
    <text evidence="8">The sequence shown here is derived from an EMBL/GenBank/DDBJ whole genome shotgun (WGS) entry which is preliminary data.</text>
</comment>
<evidence type="ECO:0000256" key="3">
    <source>
        <dbReference type="ARBA" id="ARBA00022989"/>
    </source>
</evidence>
<feature type="transmembrane region" description="Helical" evidence="6">
    <location>
        <begin position="263"/>
        <end position="282"/>
    </location>
</feature>
<evidence type="ECO:0000256" key="6">
    <source>
        <dbReference type="SAM" id="Phobius"/>
    </source>
</evidence>
<proteinExistence type="predicted"/>
<keyword evidence="3 6" id="KW-1133">Transmembrane helix</keyword>
<organism evidence="8">
    <name type="scientific">Menopon gallinae</name>
    <name type="common">poultry shaft louse</name>
    <dbReference type="NCBI Taxonomy" id="328185"/>
    <lineage>
        <taxon>Eukaryota</taxon>
        <taxon>Metazoa</taxon>
        <taxon>Ecdysozoa</taxon>
        <taxon>Arthropoda</taxon>
        <taxon>Hexapoda</taxon>
        <taxon>Insecta</taxon>
        <taxon>Pterygota</taxon>
        <taxon>Neoptera</taxon>
        <taxon>Paraneoptera</taxon>
        <taxon>Psocodea</taxon>
        <taxon>Troctomorpha</taxon>
        <taxon>Phthiraptera</taxon>
        <taxon>Amblycera</taxon>
        <taxon>Menoponidae</taxon>
        <taxon>Menopon</taxon>
    </lineage>
</organism>
<accession>A0AAW2ICS0</accession>
<dbReference type="EMBL" id="JARGDH010000001">
    <property type="protein sequence ID" value="KAL0279964.1"/>
    <property type="molecule type" value="Genomic_DNA"/>
</dbReference>
<evidence type="ECO:0000313" key="8">
    <source>
        <dbReference type="EMBL" id="KAL0279964.1"/>
    </source>
</evidence>
<feature type="transmembrane region" description="Helical" evidence="6">
    <location>
        <begin position="366"/>
        <end position="384"/>
    </location>
</feature>
<keyword evidence="4 6" id="KW-0472">Membrane</keyword>
<sequence length="580" mass="64158">MEHDNSGSNPLKLEASGLSTIGSAKTGDQKNAPVEEYNLTPVSKQGYSNNGDGGEDADGKLSRRHSLSSSFRYLRRHSKGHRATRQFSQTTQDPSAPVRPRRRSIAGTFVTDPTLKLPPRPKAQSFAHDGRRDDVKDANGVYVVDAEGKSKEPEGEYDPYCERIVDHPTTNAETLLHLIKGSLGTGILAMPNAFYHAGWALGVCGTTAIGMICTYCIHLLIKCEYEICKRRRLPALNYPSTGEAALLEGPSVLHKLAPVAPHVINFFVLAYQLGICCVYVVFVSENVKGVVDQYTGELDVRIYMVIFLLPLILINYVRNLKYLAPFSSIANIITFVGFAITLYYIFTGLPSLSERDPVGQIKHWPLFFGTVLFSLEAIGVIMPLENEMKTPKSFGGPFGVLNQAMAMIIALYVGMGFFGYLKYGNEAKGSITLNLPKNEIPAQVVKIMMALAIFITHSLQCYVAIDIIWTGYLLPKYEKSAHKVFYEYVVRTCLVLFTFLVAVAIPNLEYFISLIGALCLSALGIAFPAIIQTATYWYQKTGTEFYLMCLKNFLLVAFGIVGLIIGTYVSLSDIITHFFT</sequence>
<feature type="region of interest" description="Disordered" evidence="5">
    <location>
        <begin position="1"/>
        <end position="133"/>
    </location>
</feature>
<feature type="transmembrane region" description="Helical" evidence="6">
    <location>
        <begin position="199"/>
        <end position="221"/>
    </location>
</feature>
<feature type="domain" description="Amino acid transporter transmembrane" evidence="7">
    <location>
        <begin position="168"/>
        <end position="571"/>
    </location>
</feature>
<dbReference type="PANTHER" id="PTHR22950">
    <property type="entry name" value="AMINO ACID TRANSPORTER"/>
    <property type="match status" value="1"/>
</dbReference>